<dbReference type="PROSITE" id="PS00018">
    <property type="entry name" value="EF_HAND_1"/>
    <property type="match status" value="5"/>
</dbReference>
<feature type="domain" description="EF-hand" evidence="4">
    <location>
        <begin position="128"/>
        <end position="163"/>
    </location>
</feature>
<keyword evidence="6" id="KW-1185">Reference proteome</keyword>
<dbReference type="GO" id="GO:0005509">
    <property type="term" value="F:calcium ion binding"/>
    <property type="evidence" value="ECO:0007669"/>
    <property type="project" value="InterPro"/>
</dbReference>
<dbReference type="Pfam" id="PF13202">
    <property type="entry name" value="EF-hand_5"/>
    <property type="match status" value="1"/>
</dbReference>
<keyword evidence="1" id="KW-0479">Metal-binding</keyword>
<dbReference type="PROSITE" id="PS50222">
    <property type="entry name" value="EF_HAND_2"/>
    <property type="match status" value="6"/>
</dbReference>
<dbReference type="PANTHER" id="PTHR34524:SF6">
    <property type="entry name" value="CALCYPHOSINE LIKE"/>
    <property type="match status" value="1"/>
</dbReference>
<keyword evidence="3" id="KW-0106">Calcium</keyword>
<feature type="domain" description="EF-hand" evidence="4">
    <location>
        <begin position="36"/>
        <end position="71"/>
    </location>
</feature>
<evidence type="ECO:0000313" key="6">
    <source>
        <dbReference type="Proteomes" id="UP000002729"/>
    </source>
</evidence>
<dbReference type="OMA" id="RFMAIDD"/>
<feature type="domain" description="EF-hand" evidence="4">
    <location>
        <begin position="333"/>
        <end position="368"/>
    </location>
</feature>
<dbReference type="Proteomes" id="UP000002729">
    <property type="component" value="Unassembled WGS sequence"/>
</dbReference>
<dbReference type="Gene3D" id="1.10.238.10">
    <property type="entry name" value="EF-hand"/>
    <property type="match status" value="4"/>
</dbReference>
<dbReference type="AlphaFoldDB" id="F0Y1H4"/>
<evidence type="ECO:0000256" key="2">
    <source>
        <dbReference type="ARBA" id="ARBA00022737"/>
    </source>
</evidence>
<name>F0Y1H4_AURAN</name>
<dbReference type="CDD" id="cd00051">
    <property type="entry name" value="EFh"/>
    <property type="match status" value="2"/>
</dbReference>
<dbReference type="PANTHER" id="PTHR34524">
    <property type="entry name" value="CALCYPHOSIN"/>
    <property type="match status" value="1"/>
</dbReference>
<dbReference type="InterPro" id="IPR011992">
    <property type="entry name" value="EF-hand-dom_pair"/>
</dbReference>
<dbReference type="InterPro" id="IPR002048">
    <property type="entry name" value="EF_hand_dom"/>
</dbReference>
<proteinExistence type="predicted"/>
<feature type="domain" description="EF-hand" evidence="4">
    <location>
        <begin position="242"/>
        <end position="277"/>
    </location>
</feature>
<feature type="domain" description="EF-hand" evidence="4">
    <location>
        <begin position="369"/>
        <end position="404"/>
    </location>
</feature>
<dbReference type="InterPro" id="IPR051581">
    <property type="entry name" value="Ca-bind"/>
</dbReference>
<dbReference type="SMART" id="SM00054">
    <property type="entry name" value="EFh"/>
    <property type="match status" value="6"/>
</dbReference>
<sequence>MPRGRYETPDVAESKYDDDDVTFLVRKLRKLLRAEAKDVSLRRLFDELDRNGDRRITAIEFRRGLKDLGLALDDDEIRDVIRHCDLDGDGEISYLEFESFVESNEMKDAGVQDVLDRLREIVDRSPKHTYAAIQQVFEEFDEDYSGDVDADEFHAGLRKFGITLTVAEADEVTRRFPCTRGPRSDRNLRSRNPRVRYRDFVSALKGAAPATHEAKDAHGDRTATYAVRRLAEEIERCARTRGGDLDLGGVFRDMDADGSGTLDRGEIRATLERLGVRMSRSELIDVMEFFGAGPRGEIPYDDFVKFALKRDPATARIAARVKDEIDRLAARRRAPPDYRGAFREIDSDGSGAIDAREFGKAMKNLGLRLSSAELRQLVNLFDANGDGRISYREFVEFVEGSKRDARADAKW</sequence>
<dbReference type="KEGG" id="aaf:AURANDRAFT_71079"/>
<dbReference type="RefSeq" id="XP_009034409.1">
    <property type="nucleotide sequence ID" value="XM_009036161.1"/>
</dbReference>
<protein>
    <recommendedName>
        <fullName evidence="4">EF-hand domain-containing protein</fullName>
    </recommendedName>
</protein>
<dbReference type="eggNOG" id="KOG0027">
    <property type="taxonomic scope" value="Eukaryota"/>
</dbReference>
<reference evidence="5 6" key="1">
    <citation type="journal article" date="2011" name="Proc. Natl. Acad. Sci. U.S.A.">
        <title>Niche of harmful alga Aureococcus anophagefferens revealed through ecogenomics.</title>
        <authorList>
            <person name="Gobler C.J."/>
            <person name="Berry D.L."/>
            <person name="Dyhrman S.T."/>
            <person name="Wilhelm S.W."/>
            <person name="Salamov A."/>
            <person name="Lobanov A.V."/>
            <person name="Zhang Y."/>
            <person name="Collier J.L."/>
            <person name="Wurch L.L."/>
            <person name="Kustka A.B."/>
            <person name="Dill B.D."/>
            <person name="Shah M."/>
            <person name="VerBerkmoes N.C."/>
            <person name="Kuo A."/>
            <person name="Terry A."/>
            <person name="Pangilinan J."/>
            <person name="Lindquist E.A."/>
            <person name="Lucas S."/>
            <person name="Paulsen I.T."/>
            <person name="Hattenrath-Lehmann T.K."/>
            <person name="Talmage S.C."/>
            <person name="Walker E.A."/>
            <person name="Koch F."/>
            <person name="Burson A.M."/>
            <person name="Marcoval M.A."/>
            <person name="Tang Y.Z."/>
            <person name="Lecleir G.R."/>
            <person name="Coyne K.J."/>
            <person name="Berg G.M."/>
            <person name="Bertrand E.M."/>
            <person name="Saito M.A."/>
            <person name="Gladyshev V.N."/>
            <person name="Grigoriev I.V."/>
        </authorList>
    </citation>
    <scope>NUCLEOTIDE SEQUENCE [LARGE SCALE GENOMIC DNA]</scope>
    <source>
        <strain evidence="6">CCMP 1984</strain>
    </source>
</reference>
<dbReference type="SUPFAM" id="SSF47473">
    <property type="entry name" value="EF-hand"/>
    <property type="match status" value="2"/>
</dbReference>
<dbReference type="OrthoDB" id="206948at2759"/>
<dbReference type="GeneID" id="20228062"/>
<evidence type="ECO:0000313" key="5">
    <source>
        <dbReference type="EMBL" id="EGB10825.1"/>
    </source>
</evidence>
<dbReference type="InterPro" id="IPR018247">
    <property type="entry name" value="EF_Hand_1_Ca_BS"/>
</dbReference>
<dbReference type="Pfam" id="PF13499">
    <property type="entry name" value="EF-hand_7"/>
    <property type="match status" value="3"/>
</dbReference>
<gene>
    <name evidence="5" type="ORF">AURANDRAFT_71079</name>
</gene>
<dbReference type="InParanoid" id="F0Y1H4"/>
<accession>F0Y1H4</accession>
<keyword evidence="2" id="KW-0677">Repeat</keyword>
<dbReference type="eggNOG" id="KOG0032">
    <property type="taxonomic scope" value="Eukaryota"/>
</dbReference>
<organism evidence="6">
    <name type="scientific">Aureococcus anophagefferens</name>
    <name type="common">Harmful bloom alga</name>
    <dbReference type="NCBI Taxonomy" id="44056"/>
    <lineage>
        <taxon>Eukaryota</taxon>
        <taxon>Sar</taxon>
        <taxon>Stramenopiles</taxon>
        <taxon>Ochrophyta</taxon>
        <taxon>Pelagophyceae</taxon>
        <taxon>Pelagomonadales</taxon>
        <taxon>Pelagomonadaceae</taxon>
        <taxon>Aureococcus</taxon>
    </lineage>
</organism>
<dbReference type="EMBL" id="GL833123">
    <property type="protein sequence ID" value="EGB10825.1"/>
    <property type="molecule type" value="Genomic_DNA"/>
</dbReference>
<feature type="domain" description="EF-hand" evidence="4">
    <location>
        <begin position="72"/>
        <end position="107"/>
    </location>
</feature>
<evidence type="ECO:0000256" key="3">
    <source>
        <dbReference type="ARBA" id="ARBA00022837"/>
    </source>
</evidence>
<evidence type="ECO:0000256" key="1">
    <source>
        <dbReference type="ARBA" id="ARBA00022723"/>
    </source>
</evidence>
<evidence type="ECO:0000259" key="4">
    <source>
        <dbReference type="PROSITE" id="PS50222"/>
    </source>
</evidence>